<feature type="transmembrane region" description="Helical" evidence="1">
    <location>
        <begin position="113"/>
        <end position="130"/>
    </location>
</feature>
<evidence type="ECO:0000313" key="3">
    <source>
        <dbReference type="Proteomes" id="UP001501222"/>
    </source>
</evidence>
<feature type="transmembrane region" description="Helical" evidence="1">
    <location>
        <begin position="136"/>
        <end position="160"/>
    </location>
</feature>
<reference evidence="3" key="1">
    <citation type="journal article" date="2019" name="Int. J. Syst. Evol. Microbiol.">
        <title>The Global Catalogue of Microorganisms (GCM) 10K type strain sequencing project: providing services to taxonomists for standard genome sequencing and annotation.</title>
        <authorList>
            <consortium name="The Broad Institute Genomics Platform"/>
            <consortium name="The Broad Institute Genome Sequencing Center for Infectious Disease"/>
            <person name="Wu L."/>
            <person name="Ma J."/>
        </authorList>
    </citation>
    <scope>NUCLEOTIDE SEQUENCE [LARGE SCALE GENOMIC DNA]</scope>
    <source>
        <strain evidence="3">JCM 16928</strain>
    </source>
</reference>
<keyword evidence="1" id="KW-0472">Membrane</keyword>
<keyword evidence="1" id="KW-0812">Transmembrane</keyword>
<keyword evidence="3" id="KW-1185">Reference proteome</keyword>
<evidence type="ECO:0000313" key="2">
    <source>
        <dbReference type="EMBL" id="GAA3600506.1"/>
    </source>
</evidence>
<keyword evidence="1" id="KW-1133">Transmembrane helix</keyword>
<evidence type="ECO:0000256" key="1">
    <source>
        <dbReference type="SAM" id="Phobius"/>
    </source>
</evidence>
<dbReference type="EMBL" id="BAABAA010000029">
    <property type="protein sequence ID" value="GAA3600506.1"/>
    <property type="molecule type" value="Genomic_DNA"/>
</dbReference>
<organism evidence="2 3">
    <name type="scientific">Kribbella ginsengisoli</name>
    <dbReference type="NCBI Taxonomy" id="363865"/>
    <lineage>
        <taxon>Bacteria</taxon>
        <taxon>Bacillati</taxon>
        <taxon>Actinomycetota</taxon>
        <taxon>Actinomycetes</taxon>
        <taxon>Propionibacteriales</taxon>
        <taxon>Kribbellaceae</taxon>
        <taxon>Kribbella</taxon>
    </lineage>
</organism>
<gene>
    <name evidence="2" type="ORF">GCM10022235_85590</name>
</gene>
<proteinExistence type="predicted"/>
<dbReference type="RefSeq" id="WP_344850587.1">
    <property type="nucleotide sequence ID" value="NZ_BAABAA010000029.1"/>
</dbReference>
<feature type="transmembrane region" description="Helical" evidence="1">
    <location>
        <begin position="21"/>
        <end position="44"/>
    </location>
</feature>
<sequence length="175" mass="18499">MTQPLYSDEDAVRRAGRPRALMVGFVMAWLAALATQVSGVGILIGGKRTIRAYVESTAVGIADPEVIAKLIENELDQAYSLLSLKGWIGIGTAALVLIGCVVAVRANRGATRGLVIVALLANMIAAGLQLGENELLPDLCVLTSFFAALMSICAIVPFVMPSVRRHGRARRAGRA</sequence>
<accession>A0ABP6Z8J6</accession>
<comment type="caution">
    <text evidence="2">The sequence shown here is derived from an EMBL/GenBank/DDBJ whole genome shotgun (WGS) entry which is preliminary data.</text>
</comment>
<protein>
    <submittedName>
        <fullName evidence="2">Uncharacterized protein</fullName>
    </submittedName>
</protein>
<feature type="transmembrane region" description="Helical" evidence="1">
    <location>
        <begin position="86"/>
        <end position="106"/>
    </location>
</feature>
<dbReference type="Proteomes" id="UP001501222">
    <property type="component" value="Unassembled WGS sequence"/>
</dbReference>
<name>A0ABP6Z8J6_9ACTN</name>